<dbReference type="AlphaFoldDB" id="A9V825"/>
<feature type="compositionally biased region" description="Polar residues" evidence="2">
    <location>
        <begin position="1"/>
        <end position="14"/>
    </location>
</feature>
<dbReference type="GeneID" id="5894241"/>
<dbReference type="InParanoid" id="A9V825"/>
<sequence length="671" mass="73157">MAHPSQRTPLSPSPWNRPANDEYKTPSRRHQPSMKSLLTFDALPDEAPTPRSARLQHRPKDTLAGLTADPAPVGAATPRFDEERRAMRAVQTQRQALDVGALQQLKATYENQIKGLTLKVDGLENRNAQLEAAATEAQEERARHRALTQKAEAGQAQAEAEAKQLRHRLHQQAKAMQELTAEREQLRTALQDAVRDAQTASALLRDAENSASALKQQQGKMIAALKTQLANSEDMAATLKTTNDLLTSELHQQRSAIDTLRKEIELALQAKTSAEKARSRRSMAYHAEHTLRVQMQEALKYSDNDAVSDAAHKDQAINALEAQLAQAKKHMEALHIKMTQEQATRVSVEDQLAQAQEEDRHRRQCRAKKIQGLLALQQGNRPLDQMDAYMQDHVDDVDLASTSFQADAEVTMTEARPATGTVSDAKAEAISTDESMAPLDVSSTSALPEDVTGIASPASRLAPGRPSFCGLHIRASTPTLESEPAVPMNAEVDASQDLKNETVDLDFGHLSSATYDLGAAETTYESVRPADADEQQQPHAGPAACDSHASAWTTNVSIAHNDDAEDTDMESYMEVADTTRPATSLYMTPRNDVSGAAHESQAQNSTGLNDTSAYLDGFLCDDTHEESLSQHQPALEASIAASEASAEASEDDADLDDEEYKDDVSVEVLDM</sequence>
<feature type="region of interest" description="Disordered" evidence="2">
    <location>
        <begin position="580"/>
        <end position="610"/>
    </location>
</feature>
<evidence type="ECO:0000256" key="2">
    <source>
        <dbReference type="SAM" id="MobiDB-lite"/>
    </source>
</evidence>
<name>A9V825_MONBE</name>
<feature type="coiled-coil region" evidence="1">
    <location>
        <begin position="310"/>
        <end position="358"/>
    </location>
</feature>
<protein>
    <submittedName>
        <fullName evidence="3">Uncharacterized protein</fullName>
    </submittedName>
</protein>
<keyword evidence="1" id="KW-0175">Coiled coil</keyword>
<dbReference type="RefSeq" id="XP_001748865.1">
    <property type="nucleotide sequence ID" value="XM_001748813.1"/>
</dbReference>
<organism evidence="3 4">
    <name type="scientific">Monosiga brevicollis</name>
    <name type="common">Choanoflagellate</name>
    <dbReference type="NCBI Taxonomy" id="81824"/>
    <lineage>
        <taxon>Eukaryota</taxon>
        <taxon>Choanoflagellata</taxon>
        <taxon>Craspedida</taxon>
        <taxon>Salpingoecidae</taxon>
        <taxon>Monosiga</taxon>
    </lineage>
</organism>
<feature type="compositionally biased region" description="Low complexity" evidence="2">
    <location>
        <begin position="634"/>
        <end position="647"/>
    </location>
</feature>
<reference evidence="3 4" key="1">
    <citation type="journal article" date="2008" name="Nature">
        <title>The genome of the choanoflagellate Monosiga brevicollis and the origin of metazoans.</title>
        <authorList>
            <consortium name="JGI Sequencing"/>
            <person name="King N."/>
            <person name="Westbrook M.J."/>
            <person name="Young S.L."/>
            <person name="Kuo A."/>
            <person name="Abedin M."/>
            <person name="Chapman J."/>
            <person name="Fairclough S."/>
            <person name="Hellsten U."/>
            <person name="Isogai Y."/>
            <person name="Letunic I."/>
            <person name="Marr M."/>
            <person name="Pincus D."/>
            <person name="Putnam N."/>
            <person name="Rokas A."/>
            <person name="Wright K.J."/>
            <person name="Zuzow R."/>
            <person name="Dirks W."/>
            <person name="Good M."/>
            <person name="Goodstein D."/>
            <person name="Lemons D."/>
            <person name="Li W."/>
            <person name="Lyons J.B."/>
            <person name="Morris A."/>
            <person name="Nichols S."/>
            <person name="Richter D.J."/>
            <person name="Salamov A."/>
            <person name="Bork P."/>
            <person name="Lim W.A."/>
            <person name="Manning G."/>
            <person name="Miller W.T."/>
            <person name="McGinnis W."/>
            <person name="Shapiro H."/>
            <person name="Tjian R."/>
            <person name="Grigoriev I.V."/>
            <person name="Rokhsar D."/>
        </authorList>
    </citation>
    <scope>NUCLEOTIDE SEQUENCE [LARGE SCALE GENOMIC DNA]</scope>
    <source>
        <strain evidence="4">MX1 / ATCC 50154</strain>
    </source>
</reference>
<proteinExistence type="predicted"/>
<feature type="region of interest" description="Disordered" evidence="2">
    <location>
        <begin position="1"/>
        <end position="76"/>
    </location>
</feature>
<keyword evidence="4" id="KW-1185">Reference proteome</keyword>
<evidence type="ECO:0000313" key="4">
    <source>
        <dbReference type="Proteomes" id="UP000001357"/>
    </source>
</evidence>
<dbReference type="KEGG" id="mbr:MONBRDRAFT_28400"/>
<dbReference type="EMBL" id="CH991567">
    <property type="protein sequence ID" value="EDQ86195.1"/>
    <property type="molecule type" value="Genomic_DNA"/>
</dbReference>
<evidence type="ECO:0000313" key="3">
    <source>
        <dbReference type="EMBL" id="EDQ86195.1"/>
    </source>
</evidence>
<gene>
    <name evidence="3" type="ORF">MONBRDRAFT_28400</name>
</gene>
<feature type="coiled-coil region" evidence="1">
    <location>
        <begin position="106"/>
        <end position="277"/>
    </location>
</feature>
<dbReference type="Proteomes" id="UP000001357">
    <property type="component" value="Unassembled WGS sequence"/>
</dbReference>
<feature type="compositionally biased region" description="Polar residues" evidence="2">
    <location>
        <begin position="600"/>
        <end position="610"/>
    </location>
</feature>
<accession>A9V825</accession>
<feature type="compositionally biased region" description="Acidic residues" evidence="2">
    <location>
        <begin position="648"/>
        <end position="661"/>
    </location>
</feature>
<evidence type="ECO:0000256" key="1">
    <source>
        <dbReference type="SAM" id="Coils"/>
    </source>
</evidence>
<feature type="region of interest" description="Disordered" evidence="2">
    <location>
        <begin position="624"/>
        <end position="671"/>
    </location>
</feature>